<name>X1HJJ0_9ZZZZ</name>
<sequence length="113" mass="13312">MSSESSELRDFMDKEMIPTKDISLQKILNNLLDATDNLELKTHIFKPKQLSSLMIISDYLKSKELTKSSKLIDDYVNEYYLRYMVSFKRLSRIEVIKAISSFYENESLTNKEK</sequence>
<protein>
    <submittedName>
        <fullName evidence="1">Uncharacterized protein</fullName>
    </submittedName>
</protein>
<dbReference type="AlphaFoldDB" id="X1HJJ0"/>
<gene>
    <name evidence="1" type="ORF">S03H2_28509</name>
</gene>
<evidence type="ECO:0000313" key="1">
    <source>
        <dbReference type="EMBL" id="GAH57240.1"/>
    </source>
</evidence>
<dbReference type="EMBL" id="BARU01017175">
    <property type="protein sequence ID" value="GAH57240.1"/>
    <property type="molecule type" value="Genomic_DNA"/>
</dbReference>
<reference evidence="1" key="1">
    <citation type="journal article" date="2014" name="Front. Microbiol.">
        <title>High frequency of phylogenetically diverse reductive dehalogenase-homologous genes in deep subseafloor sedimentary metagenomes.</title>
        <authorList>
            <person name="Kawai M."/>
            <person name="Futagami T."/>
            <person name="Toyoda A."/>
            <person name="Takaki Y."/>
            <person name="Nishi S."/>
            <person name="Hori S."/>
            <person name="Arai W."/>
            <person name="Tsubouchi T."/>
            <person name="Morono Y."/>
            <person name="Uchiyama I."/>
            <person name="Ito T."/>
            <person name="Fujiyama A."/>
            <person name="Inagaki F."/>
            <person name="Takami H."/>
        </authorList>
    </citation>
    <scope>NUCLEOTIDE SEQUENCE</scope>
    <source>
        <strain evidence="1">Expedition CK06-06</strain>
    </source>
</reference>
<comment type="caution">
    <text evidence="1">The sequence shown here is derived from an EMBL/GenBank/DDBJ whole genome shotgun (WGS) entry which is preliminary data.</text>
</comment>
<proteinExistence type="predicted"/>
<accession>X1HJJ0</accession>
<organism evidence="1">
    <name type="scientific">marine sediment metagenome</name>
    <dbReference type="NCBI Taxonomy" id="412755"/>
    <lineage>
        <taxon>unclassified sequences</taxon>
        <taxon>metagenomes</taxon>
        <taxon>ecological metagenomes</taxon>
    </lineage>
</organism>